<dbReference type="InterPro" id="IPR015267">
    <property type="entry name" value="PPP4R2"/>
</dbReference>
<dbReference type="InParanoid" id="A0A1B7NF52"/>
<reference evidence="3 4" key="1">
    <citation type="submission" date="2016-06" db="EMBL/GenBank/DDBJ databases">
        <title>Comparative genomics of the ectomycorrhizal sister species Rhizopogon vinicolor and Rhizopogon vesiculosus (Basidiomycota: Boletales) reveals a divergence of the mating type B locus.</title>
        <authorList>
            <consortium name="DOE Joint Genome Institute"/>
            <person name="Mujic A.B."/>
            <person name="Kuo A."/>
            <person name="Tritt A."/>
            <person name="Lipzen A."/>
            <person name="Chen C."/>
            <person name="Johnson J."/>
            <person name="Sharma A."/>
            <person name="Barry K."/>
            <person name="Grigoriev I.V."/>
            <person name="Spatafora J.W."/>
        </authorList>
    </citation>
    <scope>NUCLEOTIDE SEQUENCE [LARGE SCALE GENOMIC DNA]</scope>
    <source>
        <strain evidence="3 4">AM-OR11-026</strain>
    </source>
</reference>
<dbReference type="PANTHER" id="PTHR16487:SF0">
    <property type="entry name" value="PROTEIN PHOSPHATASE 4 REGULATORY SUBUNIT 2-RELATED"/>
    <property type="match status" value="1"/>
</dbReference>
<dbReference type="OrthoDB" id="341898at2759"/>
<dbReference type="GO" id="GO:0030289">
    <property type="term" value="C:protein phosphatase 4 complex"/>
    <property type="evidence" value="ECO:0007669"/>
    <property type="project" value="InterPro"/>
</dbReference>
<protein>
    <recommendedName>
        <fullName evidence="5">PPP4R2-domain-containing protein</fullName>
    </recommendedName>
</protein>
<dbReference type="EMBL" id="KV448136">
    <property type="protein sequence ID" value="OAX43531.1"/>
    <property type="molecule type" value="Genomic_DNA"/>
</dbReference>
<feature type="region of interest" description="Disordered" evidence="2">
    <location>
        <begin position="223"/>
        <end position="247"/>
    </location>
</feature>
<gene>
    <name evidence="3" type="ORF">K503DRAFT_731280</name>
</gene>
<dbReference type="GO" id="GO:0005737">
    <property type="term" value="C:cytoplasm"/>
    <property type="evidence" value="ECO:0007669"/>
    <property type="project" value="TreeGrafter"/>
</dbReference>
<dbReference type="Proteomes" id="UP000092154">
    <property type="component" value="Unassembled WGS sequence"/>
</dbReference>
<proteinExistence type="inferred from homology"/>
<evidence type="ECO:0008006" key="5">
    <source>
        <dbReference type="Google" id="ProtNLM"/>
    </source>
</evidence>
<dbReference type="GO" id="GO:0019888">
    <property type="term" value="F:protein phosphatase regulator activity"/>
    <property type="evidence" value="ECO:0007669"/>
    <property type="project" value="InterPro"/>
</dbReference>
<organism evidence="3 4">
    <name type="scientific">Rhizopogon vinicolor AM-OR11-026</name>
    <dbReference type="NCBI Taxonomy" id="1314800"/>
    <lineage>
        <taxon>Eukaryota</taxon>
        <taxon>Fungi</taxon>
        <taxon>Dikarya</taxon>
        <taxon>Basidiomycota</taxon>
        <taxon>Agaricomycotina</taxon>
        <taxon>Agaricomycetes</taxon>
        <taxon>Agaricomycetidae</taxon>
        <taxon>Boletales</taxon>
        <taxon>Suillineae</taxon>
        <taxon>Rhizopogonaceae</taxon>
        <taxon>Rhizopogon</taxon>
    </lineage>
</organism>
<dbReference type="GO" id="GO:0005634">
    <property type="term" value="C:nucleus"/>
    <property type="evidence" value="ECO:0007669"/>
    <property type="project" value="TreeGrafter"/>
</dbReference>
<accession>A0A1B7NF52</accession>
<name>A0A1B7NF52_9AGAM</name>
<dbReference type="STRING" id="1314800.A0A1B7NF52"/>
<evidence type="ECO:0000313" key="4">
    <source>
        <dbReference type="Proteomes" id="UP000092154"/>
    </source>
</evidence>
<evidence type="ECO:0000256" key="1">
    <source>
        <dbReference type="ARBA" id="ARBA00009207"/>
    </source>
</evidence>
<keyword evidence="4" id="KW-1185">Reference proteome</keyword>
<feature type="compositionally biased region" description="Low complexity" evidence="2">
    <location>
        <begin position="233"/>
        <end position="243"/>
    </location>
</feature>
<evidence type="ECO:0000313" key="3">
    <source>
        <dbReference type="EMBL" id="OAX43531.1"/>
    </source>
</evidence>
<sequence>MTSTACNAYDISQDFQWNSDYDSILEQIADADIVEPKCAHPVHSSTHARPILLFRTEWDLLRDIIKYKVEKNISLFLADLPPPPSLQHLQPLSEDLLKAGNLRLPPFPPREQNDINHNEVPKVYMSQQDADEVKGFIFKQLHEFDDDPPFTIQRICELCVRPQQHYKAVGKYLRAVEKTLLVTSSWNAFPLESSQDCPTVSSFPMTGGLQSVPTTPLFSPLPFLHGDARRSTSRSPPTSPLTLGGMESIGPVEPLEGMPPRALGLVDELDDPSPGHLSDHPTALTAVTTVGIRPFLDSLEARFVRAAGQDMESIDQKMVDGGVDKGKKGRWV</sequence>
<dbReference type="AlphaFoldDB" id="A0A1B7NF52"/>
<comment type="similarity">
    <text evidence="1">Belongs to the PPP4R2 family.</text>
</comment>
<dbReference type="Pfam" id="PF09184">
    <property type="entry name" value="PPP4R2"/>
    <property type="match status" value="1"/>
</dbReference>
<evidence type="ECO:0000256" key="2">
    <source>
        <dbReference type="SAM" id="MobiDB-lite"/>
    </source>
</evidence>
<dbReference type="PANTHER" id="PTHR16487">
    <property type="entry name" value="PPP4R2-RELATED PROTEIN"/>
    <property type="match status" value="1"/>
</dbReference>